<dbReference type="InterPro" id="IPR016152">
    <property type="entry name" value="PTrfase/Anion_transptr"/>
</dbReference>
<evidence type="ECO:0000259" key="1">
    <source>
        <dbReference type="PROSITE" id="PS51094"/>
    </source>
</evidence>
<dbReference type="RefSeq" id="WP_110940700.1">
    <property type="nucleotide sequence ID" value="NZ_FQZV01000016.1"/>
</dbReference>
<organism evidence="2 3">
    <name type="scientific">Geosporobacter subterraneus DSM 17957</name>
    <dbReference type="NCBI Taxonomy" id="1121919"/>
    <lineage>
        <taxon>Bacteria</taxon>
        <taxon>Bacillati</taxon>
        <taxon>Bacillota</taxon>
        <taxon>Clostridia</taxon>
        <taxon>Peptostreptococcales</taxon>
        <taxon>Thermotaleaceae</taxon>
        <taxon>Geosporobacter</taxon>
    </lineage>
</organism>
<dbReference type="PROSITE" id="PS51094">
    <property type="entry name" value="PTS_EIIA_TYPE_2"/>
    <property type="match status" value="1"/>
</dbReference>
<dbReference type="InterPro" id="IPR002178">
    <property type="entry name" value="PTS_EIIA_type-2_dom"/>
</dbReference>
<sequence>MIKFSFDKRTVKARVKTNSHEEILRQLATMLYQAGYVAESFIDAIISREAIFPTGLPTEGYGVAIPHTDPHHVKEAMIAIATLEKPVNFKIMGNPDEEIEVTIVFMLAMRDSSSQLQLLSNLMSVIQDIGLLKRIYASESEEELLAILNDAIDL</sequence>
<keyword evidence="3" id="KW-1185">Reference proteome</keyword>
<dbReference type="PANTHER" id="PTHR47738">
    <property type="entry name" value="PTS SYSTEM FRUCTOSE-LIKE EIIA COMPONENT-RELATED"/>
    <property type="match status" value="1"/>
</dbReference>
<protein>
    <submittedName>
        <fullName evidence="2">PTS system IIA component, Gat family</fullName>
    </submittedName>
</protein>
<dbReference type="STRING" id="1121919.SAMN02745975_01478"/>
<reference evidence="3" key="1">
    <citation type="submission" date="2016-11" db="EMBL/GenBank/DDBJ databases">
        <authorList>
            <person name="Varghese N."/>
            <person name="Submissions S."/>
        </authorList>
    </citation>
    <scope>NUCLEOTIDE SEQUENCE [LARGE SCALE GENOMIC DNA]</scope>
    <source>
        <strain evidence="3">DSM 17957</strain>
    </source>
</reference>
<dbReference type="AlphaFoldDB" id="A0A1M6H7U4"/>
<dbReference type="InterPro" id="IPR051541">
    <property type="entry name" value="PTS_SugarTrans_NitroReg"/>
</dbReference>
<name>A0A1M6H7U4_9FIRM</name>
<evidence type="ECO:0000313" key="3">
    <source>
        <dbReference type="Proteomes" id="UP000184536"/>
    </source>
</evidence>
<dbReference type="Pfam" id="PF00359">
    <property type="entry name" value="PTS_EIIA_2"/>
    <property type="match status" value="1"/>
</dbReference>
<dbReference type="EMBL" id="FQZV01000016">
    <property type="protein sequence ID" value="SHJ18298.1"/>
    <property type="molecule type" value="Genomic_DNA"/>
</dbReference>
<accession>A0A1M6H7U4</accession>
<dbReference type="SUPFAM" id="SSF55804">
    <property type="entry name" value="Phoshotransferase/anion transport protein"/>
    <property type="match status" value="1"/>
</dbReference>
<feature type="domain" description="PTS EIIA type-2" evidence="1">
    <location>
        <begin position="4"/>
        <end position="151"/>
    </location>
</feature>
<proteinExistence type="predicted"/>
<evidence type="ECO:0000313" key="2">
    <source>
        <dbReference type="EMBL" id="SHJ18298.1"/>
    </source>
</evidence>
<dbReference type="CDD" id="cd00211">
    <property type="entry name" value="PTS_IIA_fru"/>
    <property type="match status" value="1"/>
</dbReference>
<dbReference type="OrthoDB" id="370976at2"/>
<gene>
    <name evidence="2" type="ORF">SAMN02745975_01478</name>
</gene>
<dbReference type="Gene3D" id="3.40.930.10">
    <property type="entry name" value="Mannitol-specific EII, Chain A"/>
    <property type="match status" value="1"/>
</dbReference>
<dbReference type="Proteomes" id="UP000184536">
    <property type="component" value="Unassembled WGS sequence"/>
</dbReference>
<dbReference type="PANTHER" id="PTHR47738:SF3">
    <property type="entry name" value="PHOSPHOTRANSFERASE SYSTEM MANNITOL_FRUCTOSE-SPECIFIC IIA DOMAIN CONTAINING PROTEIN"/>
    <property type="match status" value="1"/>
</dbReference>